<protein>
    <submittedName>
        <fullName evidence="1">Uncharacterized protein</fullName>
    </submittedName>
</protein>
<reference evidence="2" key="1">
    <citation type="journal article" date="2019" name="Int. J. Syst. Evol. Microbiol.">
        <title>The Global Catalogue of Microorganisms (GCM) 10K type strain sequencing project: providing services to taxonomists for standard genome sequencing and annotation.</title>
        <authorList>
            <consortium name="The Broad Institute Genomics Platform"/>
            <consortium name="The Broad Institute Genome Sequencing Center for Infectious Disease"/>
            <person name="Wu L."/>
            <person name="Ma J."/>
        </authorList>
    </citation>
    <scope>NUCLEOTIDE SEQUENCE [LARGE SCALE GENOMIC DNA]</scope>
    <source>
        <strain evidence="2">CCUG 56029</strain>
    </source>
</reference>
<dbReference type="EMBL" id="JBHSEH010000028">
    <property type="protein sequence ID" value="MFC4427995.1"/>
    <property type="molecule type" value="Genomic_DNA"/>
</dbReference>
<gene>
    <name evidence="1" type="ORF">ACFOZ9_17440</name>
</gene>
<dbReference type="Proteomes" id="UP001595998">
    <property type="component" value="Unassembled WGS sequence"/>
</dbReference>
<name>A0ABV8XUH7_9DEIO</name>
<proteinExistence type="predicted"/>
<accession>A0ABV8XUH7</accession>
<evidence type="ECO:0000313" key="1">
    <source>
        <dbReference type="EMBL" id="MFC4427995.1"/>
    </source>
</evidence>
<comment type="caution">
    <text evidence="1">The sequence shown here is derived from an EMBL/GenBank/DDBJ whole genome shotgun (WGS) entry which is preliminary data.</text>
</comment>
<sequence>MRFLRGQAAWLVVSVLLSGVWWLGSRELGQQTPGGQSPDRQNATTAVAALSSAVTLTLRSGEVVRGQLNGAAWACPSWQTELQRGPDLQINLPDGRTVTGDQVSRVDVAGSPEAQLARTLSGSCPDRLSITWPAP</sequence>
<keyword evidence="2" id="KW-1185">Reference proteome</keyword>
<organism evidence="1 2">
    <name type="scientific">Deinococcus navajonensis</name>
    <dbReference type="NCBI Taxonomy" id="309884"/>
    <lineage>
        <taxon>Bacteria</taxon>
        <taxon>Thermotogati</taxon>
        <taxon>Deinococcota</taxon>
        <taxon>Deinococci</taxon>
        <taxon>Deinococcales</taxon>
        <taxon>Deinococcaceae</taxon>
        <taxon>Deinococcus</taxon>
    </lineage>
</organism>
<dbReference type="RefSeq" id="WP_380042101.1">
    <property type="nucleotide sequence ID" value="NZ_JBHSEH010000028.1"/>
</dbReference>
<evidence type="ECO:0000313" key="2">
    <source>
        <dbReference type="Proteomes" id="UP001595998"/>
    </source>
</evidence>